<keyword evidence="3" id="KW-0472">Membrane</keyword>
<protein>
    <recommendedName>
        <fullName evidence="5">Tat pathway signal sequence</fullName>
    </recommendedName>
</protein>
<reference evidence="4" key="1">
    <citation type="submission" date="2019-04" db="EMBL/GenBank/DDBJ databases">
        <title>Friends and foes A comparative genomics study of 23 Aspergillus species from section Flavi.</title>
        <authorList>
            <consortium name="DOE Joint Genome Institute"/>
            <person name="Kjaerbolling I."/>
            <person name="Vesth T."/>
            <person name="Frisvad J.C."/>
            <person name="Nybo J.L."/>
            <person name="Theobald S."/>
            <person name="Kildgaard S."/>
            <person name="Isbrandt T."/>
            <person name="Kuo A."/>
            <person name="Sato A."/>
            <person name="Lyhne E.K."/>
            <person name="Kogle M.E."/>
            <person name="Wiebenga A."/>
            <person name="Kun R.S."/>
            <person name="Lubbers R.J."/>
            <person name="Makela M.R."/>
            <person name="Barry K."/>
            <person name="Chovatia M."/>
            <person name="Clum A."/>
            <person name="Daum C."/>
            <person name="Haridas S."/>
            <person name="He G."/>
            <person name="LaButti K."/>
            <person name="Lipzen A."/>
            <person name="Mondo S."/>
            <person name="Riley R."/>
            <person name="Salamov A."/>
            <person name="Simmons B.A."/>
            <person name="Magnuson J.K."/>
            <person name="Henrissat B."/>
            <person name="Mortensen U.H."/>
            <person name="Larsen T.O."/>
            <person name="Devries R.P."/>
            <person name="Grigoriev I.V."/>
            <person name="Machida M."/>
            <person name="Baker S.E."/>
            <person name="Andersen M.R."/>
        </authorList>
    </citation>
    <scope>NUCLEOTIDE SEQUENCE</scope>
    <source>
        <strain evidence="4">CBS 117612</strain>
    </source>
</reference>
<dbReference type="AlphaFoldDB" id="A0A5N6YAZ2"/>
<dbReference type="PANTHER" id="PTHR33365:SF4">
    <property type="entry name" value="CYCLOCHLOROTINE BIOSYNTHESIS PROTEIN O"/>
    <property type="match status" value="1"/>
</dbReference>
<comment type="similarity">
    <text evidence="2">Belongs to the ustYa family.</text>
</comment>
<evidence type="ECO:0008006" key="5">
    <source>
        <dbReference type="Google" id="ProtNLM"/>
    </source>
</evidence>
<name>A0A5N6YAZ2_9EURO</name>
<sequence length="254" mass="29271">MNYTPDHDAGKESLREESSALLETVETWNEGDSQKQRRRSLLWVVLVETTLIILMGGIIMHMTFQSSSQLPPNSIFSPAQEAIRYKNVVYSSGFAPHLTKYQGPPSPKTNEAWHALYDAYSQSRITSEEEAKLANHTTPIPGDTDHSLVSIDVFHQLHCLQMLRLRAWYAEGYEFDRDMLSIDHIDHCIDSLRQSLMCASDITPLTWLWDEEKQKFLPMANIMHTCRDFDSVREWVAQHRVEHFDPKVPLVPDS</sequence>
<dbReference type="Proteomes" id="UP000325558">
    <property type="component" value="Unassembled WGS sequence"/>
</dbReference>
<dbReference type="EMBL" id="ML737145">
    <property type="protein sequence ID" value="KAE8340790.1"/>
    <property type="molecule type" value="Genomic_DNA"/>
</dbReference>
<dbReference type="GO" id="GO:0043386">
    <property type="term" value="P:mycotoxin biosynthetic process"/>
    <property type="evidence" value="ECO:0007669"/>
    <property type="project" value="InterPro"/>
</dbReference>
<keyword evidence="3" id="KW-0812">Transmembrane</keyword>
<dbReference type="OrthoDB" id="3687641at2759"/>
<evidence type="ECO:0000313" key="4">
    <source>
        <dbReference type="EMBL" id="KAE8340790.1"/>
    </source>
</evidence>
<organism evidence="4">
    <name type="scientific">Aspergillus arachidicola</name>
    <dbReference type="NCBI Taxonomy" id="656916"/>
    <lineage>
        <taxon>Eukaryota</taxon>
        <taxon>Fungi</taxon>
        <taxon>Dikarya</taxon>
        <taxon>Ascomycota</taxon>
        <taxon>Pezizomycotina</taxon>
        <taxon>Eurotiomycetes</taxon>
        <taxon>Eurotiomycetidae</taxon>
        <taxon>Eurotiales</taxon>
        <taxon>Aspergillaceae</taxon>
        <taxon>Aspergillus</taxon>
        <taxon>Aspergillus subgen. Circumdati</taxon>
    </lineage>
</organism>
<evidence type="ECO:0000256" key="1">
    <source>
        <dbReference type="ARBA" id="ARBA00004685"/>
    </source>
</evidence>
<feature type="transmembrane region" description="Helical" evidence="3">
    <location>
        <begin position="41"/>
        <end position="64"/>
    </location>
</feature>
<gene>
    <name evidence="4" type="ORF">BDV24DRAFT_164009</name>
</gene>
<keyword evidence="3" id="KW-1133">Transmembrane helix</keyword>
<dbReference type="PANTHER" id="PTHR33365">
    <property type="entry name" value="YALI0B05434P"/>
    <property type="match status" value="1"/>
</dbReference>
<comment type="pathway">
    <text evidence="1">Mycotoxin biosynthesis.</text>
</comment>
<evidence type="ECO:0000256" key="2">
    <source>
        <dbReference type="ARBA" id="ARBA00035112"/>
    </source>
</evidence>
<dbReference type="InterPro" id="IPR021765">
    <property type="entry name" value="UstYa-like"/>
</dbReference>
<evidence type="ECO:0000256" key="3">
    <source>
        <dbReference type="SAM" id="Phobius"/>
    </source>
</evidence>
<proteinExistence type="inferred from homology"/>
<accession>A0A5N6YAZ2</accession>
<dbReference type="Pfam" id="PF11807">
    <property type="entry name" value="UstYa"/>
    <property type="match status" value="1"/>
</dbReference>